<organism evidence="7 8">
    <name type="scientific">Gulosibacter faecalis</name>
    <dbReference type="NCBI Taxonomy" id="272240"/>
    <lineage>
        <taxon>Bacteria</taxon>
        <taxon>Bacillati</taxon>
        <taxon>Actinomycetota</taxon>
        <taxon>Actinomycetes</taxon>
        <taxon>Micrococcales</taxon>
        <taxon>Microbacteriaceae</taxon>
        <taxon>Gulosibacter</taxon>
    </lineage>
</organism>
<proteinExistence type="predicted"/>
<feature type="transmembrane region" description="Helical" evidence="5">
    <location>
        <begin position="40"/>
        <end position="62"/>
    </location>
</feature>
<evidence type="ECO:0000256" key="5">
    <source>
        <dbReference type="SAM" id="Phobius"/>
    </source>
</evidence>
<feature type="domain" description="ABC-2 type transporter transmembrane" evidence="6">
    <location>
        <begin position="93"/>
        <end position="381"/>
    </location>
</feature>
<dbReference type="InterPro" id="IPR013525">
    <property type="entry name" value="ABC2_TM"/>
</dbReference>
<dbReference type="PANTHER" id="PTHR43471">
    <property type="entry name" value="ABC TRANSPORTER PERMEASE"/>
    <property type="match status" value="1"/>
</dbReference>
<protein>
    <submittedName>
        <fullName evidence="7">ABC transporter permease</fullName>
    </submittedName>
</protein>
<reference evidence="8" key="1">
    <citation type="journal article" date="2019" name="Int. J. Syst. Evol. Microbiol.">
        <title>The Global Catalogue of Microorganisms (GCM) 10K type strain sequencing project: providing services to taxonomists for standard genome sequencing and annotation.</title>
        <authorList>
            <consortium name="The Broad Institute Genomics Platform"/>
            <consortium name="The Broad Institute Genome Sequencing Center for Infectious Disease"/>
            <person name="Wu L."/>
            <person name="Ma J."/>
        </authorList>
    </citation>
    <scope>NUCLEOTIDE SEQUENCE [LARGE SCALE GENOMIC DNA]</scope>
    <source>
        <strain evidence="8">TISTR 1514</strain>
    </source>
</reference>
<evidence type="ECO:0000313" key="7">
    <source>
        <dbReference type="EMBL" id="MFD2757310.1"/>
    </source>
</evidence>
<dbReference type="PANTHER" id="PTHR43471:SF3">
    <property type="entry name" value="ABC TRANSPORTER PERMEASE PROTEIN NATB"/>
    <property type="match status" value="1"/>
</dbReference>
<keyword evidence="4 5" id="KW-0472">Membrane</keyword>
<feature type="transmembrane region" description="Helical" evidence="5">
    <location>
        <begin position="184"/>
        <end position="205"/>
    </location>
</feature>
<evidence type="ECO:0000256" key="1">
    <source>
        <dbReference type="ARBA" id="ARBA00004141"/>
    </source>
</evidence>
<name>A0ABW5UVQ6_9MICO</name>
<accession>A0ABW5UVQ6</accession>
<evidence type="ECO:0000313" key="8">
    <source>
        <dbReference type="Proteomes" id="UP001597492"/>
    </source>
</evidence>
<comment type="subcellular location">
    <subcellularLocation>
        <location evidence="1">Membrane</location>
        <topology evidence="1">Multi-pass membrane protein</topology>
    </subcellularLocation>
</comment>
<dbReference type="RefSeq" id="WP_083919521.1">
    <property type="nucleotide sequence ID" value="NZ_JBHUNE010000003.1"/>
</dbReference>
<evidence type="ECO:0000259" key="6">
    <source>
        <dbReference type="Pfam" id="PF12698"/>
    </source>
</evidence>
<feature type="transmembrane region" description="Helical" evidence="5">
    <location>
        <begin position="358"/>
        <end position="381"/>
    </location>
</feature>
<keyword evidence="3 5" id="KW-1133">Transmembrane helix</keyword>
<feature type="transmembrane region" description="Helical" evidence="5">
    <location>
        <begin position="316"/>
        <end position="338"/>
    </location>
</feature>
<evidence type="ECO:0000256" key="2">
    <source>
        <dbReference type="ARBA" id="ARBA00022692"/>
    </source>
</evidence>
<evidence type="ECO:0000256" key="4">
    <source>
        <dbReference type="ARBA" id="ARBA00023136"/>
    </source>
</evidence>
<evidence type="ECO:0000256" key="3">
    <source>
        <dbReference type="ARBA" id="ARBA00022989"/>
    </source>
</evidence>
<dbReference type="Pfam" id="PF12698">
    <property type="entry name" value="ABC2_membrane_3"/>
    <property type="match status" value="1"/>
</dbReference>
<gene>
    <name evidence="7" type="ORF">ACFSW7_02835</name>
</gene>
<dbReference type="EMBL" id="JBHUNE010000003">
    <property type="protein sequence ID" value="MFD2757310.1"/>
    <property type="molecule type" value="Genomic_DNA"/>
</dbReference>
<sequence>MTQQTTSTPADGSVARRITTAEGVRLIAKREIGTALRSKAMVWSFISVVAFVALAILGGRYFGDFMSGLTSGGSEDQTIGTTIDSEQLPPGLVDGAIVEYASIDEAVADVESGDLDALITTGADAAGIELFADDGTPYDAESIAQAPGYVLIGLDGVPESLSQGLTLYPVTASLEVSDEGIPQFLMMFVALAFGLVFFLSIMLYAQRLSQSIVEEKASRIVELLVSTVRPSTILAGKIVGGTVMAITQVVLIVAVALICLSITGNLAEIPDIGVALIWFGVLTLLGFMFYASMYAALSATVSRPEDVASATAPLTYLLMIPYIGPMLGFQNDTFMWWLSYIPFSSPVAMPLRLLQGNAAWWEPVAATAVMVAFVVGVIWLAGRIYRNSVLRTGGKVKLSEALKSQ</sequence>
<keyword evidence="8" id="KW-1185">Reference proteome</keyword>
<keyword evidence="2 5" id="KW-0812">Transmembrane</keyword>
<comment type="caution">
    <text evidence="7">The sequence shown here is derived from an EMBL/GenBank/DDBJ whole genome shotgun (WGS) entry which is preliminary data.</text>
</comment>
<dbReference type="Proteomes" id="UP001597492">
    <property type="component" value="Unassembled WGS sequence"/>
</dbReference>
<feature type="transmembrane region" description="Helical" evidence="5">
    <location>
        <begin position="238"/>
        <end position="263"/>
    </location>
</feature>
<feature type="transmembrane region" description="Helical" evidence="5">
    <location>
        <begin position="275"/>
        <end position="296"/>
    </location>
</feature>